<dbReference type="PROSITE" id="PS50885">
    <property type="entry name" value="HAMP"/>
    <property type="match status" value="1"/>
</dbReference>
<dbReference type="InterPro" id="IPR005467">
    <property type="entry name" value="His_kinase_dom"/>
</dbReference>
<evidence type="ECO:0000259" key="17">
    <source>
        <dbReference type="PROSITE" id="PS50109"/>
    </source>
</evidence>
<dbReference type="CDD" id="cd06225">
    <property type="entry name" value="HAMP"/>
    <property type="match status" value="1"/>
</dbReference>
<feature type="transmembrane region" description="Helical" evidence="16">
    <location>
        <begin position="258"/>
        <end position="284"/>
    </location>
</feature>
<sequence length="741" mass="77222">MTYDADDTPSGSAADGDAAVRGAVLSSTVQGRGPKRGPVALLALVARQFRRPLHRLAALYRRSIQVRVVATTLLLSLAVVLVLGVVVVAQVRTGLLDAKKHSAKGQAIGGFQIEQEKINEAINQQAKAGSGGGESNADELSTWLIKQVSDLASGGSGVYSVVALVPNSDKEETAPSAGLRGAWYSGNILPSSIPDQLRKDVAGDPSVAHEKVTDIQRGDGGPVYREPGLVIGKQFTGPDGLPYQLYYVFSFGQETKTLGLVTGTLATAGVFVVILLGGIAWLVVRQVVTPVRMAAGISERVAAGHLEERMKVTGTDDIARLGDSFNRMANGLQAQIRQLEELSRVQRRFVSDVSHELRTPLTTVRMAADLIYDSREDLDPMAARSAELLQDQLDRFESLLADLLEISRFDAGAAILDAEPVDLRDIVTRVVEAADPLAQAKGSAVIIRGAEDPVVAEVDSRRIERILRNLVVNALEHGEGRDVVVRLGSAEGAVAIGVRDYGIGLKPGEASRVFHRFWRADPSRVRTTGGTGLGLSIAVEDAHLHGGWLQAWGEPGGGSHFRLTLPRTRDGEVGRAPFRLEPEDSRHNLGLGTRGAPYRRTRPAGATALTAAEEGAVAAPAAPEAPEGGGNGPGGGLGGMLNLGPGLGKLPSAPVADPSDVRAAASGYGATGAHVVVDRPLVRPAAPEAAEDTAGGEPADGAAVDDAATGGGAAGQGADRDGAADGDTEGARHARNGRQDG</sequence>
<dbReference type="NCBIfam" id="NF040691">
    <property type="entry name" value="MtrAB_MtrB"/>
    <property type="match status" value="1"/>
</dbReference>
<evidence type="ECO:0000256" key="15">
    <source>
        <dbReference type="SAM" id="MobiDB-lite"/>
    </source>
</evidence>
<evidence type="ECO:0000256" key="8">
    <source>
        <dbReference type="ARBA" id="ARBA00022741"/>
    </source>
</evidence>
<dbReference type="InterPro" id="IPR003594">
    <property type="entry name" value="HATPase_dom"/>
</dbReference>
<evidence type="ECO:0000256" key="9">
    <source>
        <dbReference type="ARBA" id="ARBA00022777"/>
    </source>
</evidence>
<evidence type="ECO:0000256" key="7">
    <source>
        <dbReference type="ARBA" id="ARBA00022692"/>
    </source>
</evidence>
<organism evidence="19 20">
    <name type="scientific">Kitasatospora cystarginea</name>
    <dbReference type="NCBI Taxonomy" id="58350"/>
    <lineage>
        <taxon>Bacteria</taxon>
        <taxon>Bacillati</taxon>
        <taxon>Actinomycetota</taxon>
        <taxon>Actinomycetes</taxon>
        <taxon>Kitasatosporales</taxon>
        <taxon>Streptomycetaceae</taxon>
        <taxon>Kitasatospora</taxon>
    </lineage>
</organism>
<feature type="compositionally biased region" description="Gly residues" evidence="15">
    <location>
        <begin position="627"/>
        <end position="640"/>
    </location>
</feature>
<evidence type="ECO:0000259" key="18">
    <source>
        <dbReference type="PROSITE" id="PS50885"/>
    </source>
</evidence>
<evidence type="ECO:0000256" key="10">
    <source>
        <dbReference type="ARBA" id="ARBA00022840"/>
    </source>
</evidence>
<evidence type="ECO:0000256" key="12">
    <source>
        <dbReference type="ARBA" id="ARBA00023012"/>
    </source>
</evidence>
<dbReference type="CDD" id="cd00082">
    <property type="entry name" value="HisKA"/>
    <property type="match status" value="1"/>
</dbReference>
<evidence type="ECO:0000256" key="6">
    <source>
        <dbReference type="ARBA" id="ARBA00022679"/>
    </source>
</evidence>
<feature type="compositionally biased region" description="Low complexity" evidence="15">
    <location>
        <begin position="613"/>
        <end position="626"/>
    </location>
</feature>
<feature type="domain" description="Histidine kinase" evidence="17">
    <location>
        <begin position="352"/>
        <end position="569"/>
    </location>
</feature>
<dbReference type="SMART" id="SM00387">
    <property type="entry name" value="HATPase_c"/>
    <property type="match status" value="1"/>
</dbReference>
<dbReference type="InterPro" id="IPR036890">
    <property type="entry name" value="HATPase_C_sf"/>
</dbReference>
<dbReference type="InterPro" id="IPR003661">
    <property type="entry name" value="HisK_dim/P_dom"/>
</dbReference>
<feature type="region of interest" description="Disordered" evidence="15">
    <location>
        <begin position="686"/>
        <end position="741"/>
    </location>
</feature>
<dbReference type="CDD" id="cd00075">
    <property type="entry name" value="HATPase"/>
    <property type="match status" value="1"/>
</dbReference>
<gene>
    <name evidence="19" type="primary">mtrB</name>
    <name evidence="19" type="ORF">GCM10010430_24810</name>
</gene>
<dbReference type="SMART" id="SM00388">
    <property type="entry name" value="HisKA"/>
    <property type="match status" value="1"/>
</dbReference>
<reference evidence="19 20" key="1">
    <citation type="journal article" date="2019" name="Int. J. Syst. Evol. Microbiol.">
        <title>The Global Catalogue of Microorganisms (GCM) 10K type strain sequencing project: providing services to taxonomists for standard genome sequencing and annotation.</title>
        <authorList>
            <consortium name="The Broad Institute Genomics Platform"/>
            <consortium name="The Broad Institute Genome Sequencing Center for Infectious Disease"/>
            <person name="Wu L."/>
            <person name="Ma J."/>
        </authorList>
    </citation>
    <scope>NUCLEOTIDE SEQUENCE [LARGE SCALE GENOMIC DNA]</scope>
    <source>
        <strain evidence="19 20">JCM 7356</strain>
    </source>
</reference>
<keyword evidence="9 19" id="KW-0418">Kinase</keyword>
<accession>A0ABN3DV46</accession>
<dbReference type="Gene3D" id="3.30.565.10">
    <property type="entry name" value="Histidine kinase-like ATPase, C-terminal domain"/>
    <property type="match status" value="1"/>
</dbReference>
<evidence type="ECO:0000256" key="3">
    <source>
        <dbReference type="ARBA" id="ARBA00012438"/>
    </source>
</evidence>
<evidence type="ECO:0000256" key="16">
    <source>
        <dbReference type="SAM" id="Phobius"/>
    </source>
</evidence>
<dbReference type="Proteomes" id="UP001500305">
    <property type="component" value="Unassembled WGS sequence"/>
</dbReference>
<dbReference type="PROSITE" id="PS50109">
    <property type="entry name" value="HIS_KIN"/>
    <property type="match status" value="1"/>
</dbReference>
<dbReference type="Gene3D" id="1.10.287.130">
    <property type="match status" value="1"/>
</dbReference>
<keyword evidence="11 16" id="KW-1133">Transmembrane helix</keyword>
<feature type="region of interest" description="Disordered" evidence="15">
    <location>
        <begin position="613"/>
        <end position="640"/>
    </location>
</feature>
<dbReference type="InterPro" id="IPR047669">
    <property type="entry name" value="MtrAB_MtrB"/>
</dbReference>
<keyword evidence="4" id="KW-1003">Cell membrane</keyword>
<dbReference type="Pfam" id="PF00672">
    <property type="entry name" value="HAMP"/>
    <property type="match status" value="1"/>
</dbReference>
<dbReference type="Gene3D" id="6.10.340.10">
    <property type="match status" value="1"/>
</dbReference>
<keyword evidence="5" id="KW-0597">Phosphoprotein</keyword>
<dbReference type="PANTHER" id="PTHR43547:SF2">
    <property type="entry name" value="HYBRID SIGNAL TRANSDUCTION HISTIDINE KINASE C"/>
    <property type="match status" value="1"/>
</dbReference>
<evidence type="ECO:0000313" key="20">
    <source>
        <dbReference type="Proteomes" id="UP001500305"/>
    </source>
</evidence>
<comment type="catalytic activity">
    <reaction evidence="1">
        <text>ATP + protein L-histidine = ADP + protein N-phospho-L-histidine.</text>
        <dbReference type="EC" id="2.7.13.3"/>
    </reaction>
</comment>
<dbReference type="SUPFAM" id="SSF55874">
    <property type="entry name" value="ATPase domain of HSP90 chaperone/DNA topoisomerase II/histidine kinase"/>
    <property type="match status" value="1"/>
</dbReference>
<dbReference type="InterPro" id="IPR003660">
    <property type="entry name" value="HAMP_dom"/>
</dbReference>
<keyword evidence="6" id="KW-0808">Transferase</keyword>
<proteinExistence type="predicted"/>
<comment type="caution">
    <text evidence="19">The sequence shown here is derived from an EMBL/GenBank/DDBJ whole genome shotgun (WGS) entry which is preliminary data.</text>
</comment>
<evidence type="ECO:0000256" key="14">
    <source>
        <dbReference type="ARBA" id="ARBA00035305"/>
    </source>
</evidence>
<feature type="compositionally biased region" description="Basic and acidic residues" evidence="15">
    <location>
        <begin position="718"/>
        <end position="741"/>
    </location>
</feature>
<dbReference type="EMBL" id="BAAATR010000008">
    <property type="protein sequence ID" value="GAA2242244.1"/>
    <property type="molecule type" value="Genomic_DNA"/>
</dbReference>
<evidence type="ECO:0000256" key="2">
    <source>
        <dbReference type="ARBA" id="ARBA00004651"/>
    </source>
</evidence>
<dbReference type="Pfam" id="PF02518">
    <property type="entry name" value="HATPase_c"/>
    <property type="match status" value="1"/>
</dbReference>
<feature type="compositionally biased region" description="Basic and acidic residues" evidence="15">
    <location>
        <begin position="576"/>
        <end position="587"/>
    </location>
</feature>
<dbReference type="SUPFAM" id="SSF158472">
    <property type="entry name" value="HAMP domain-like"/>
    <property type="match status" value="1"/>
</dbReference>
<dbReference type="SUPFAM" id="SSF47384">
    <property type="entry name" value="Homodimeric domain of signal transducing histidine kinase"/>
    <property type="match status" value="1"/>
</dbReference>
<evidence type="ECO:0000256" key="13">
    <source>
        <dbReference type="ARBA" id="ARBA00023136"/>
    </source>
</evidence>
<keyword evidence="10" id="KW-0067">ATP-binding</keyword>
<protein>
    <recommendedName>
        <fullName evidence="14">Sensor histidine kinase MtrB</fullName>
        <ecNumber evidence="3">2.7.13.3</ecNumber>
    </recommendedName>
</protein>
<keyword evidence="13 16" id="KW-0472">Membrane</keyword>
<dbReference type="GO" id="GO:0016301">
    <property type="term" value="F:kinase activity"/>
    <property type="evidence" value="ECO:0007669"/>
    <property type="project" value="UniProtKB-KW"/>
</dbReference>
<evidence type="ECO:0000256" key="11">
    <source>
        <dbReference type="ARBA" id="ARBA00022989"/>
    </source>
</evidence>
<comment type="subcellular location">
    <subcellularLocation>
        <location evidence="2">Cell membrane</location>
        <topology evidence="2">Multi-pass membrane protein</topology>
    </subcellularLocation>
</comment>
<dbReference type="PANTHER" id="PTHR43547">
    <property type="entry name" value="TWO-COMPONENT HISTIDINE KINASE"/>
    <property type="match status" value="1"/>
</dbReference>
<evidence type="ECO:0000256" key="1">
    <source>
        <dbReference type="ARBA" id="ARBA00000085"/>
    </source>
</evidence>
<dbReference type="RefSeq" id="WP_425557599.1">
    <property type="nucleotide sequence ID" value="NZ_BAAATR010000008.1"/>
</dbReference>
<dbReference type="SMART" id="SM00304">
    <property type="entry name" value="HAMP"/>
    <property type="match status" value="1"/>
</dbReference>
<dbReference type="Pfam" id="PF00512">
    <property type="entry name" value="HisKA"/>
    <property type="match status" value="1"/>
</dbReference>
<name>A0ABN3DV46_9ACTN</name>
<dbReference type="EC" id="2.7.13.3" evidence="3"/>
<keyword evidence="12" id="KW-0902">Two-component regulatory system</keyword>
<keyword evidence="7 16" id="KW-0812">Transmembrane</keyword>
<evidence type="ECO:0000256" key="4">
    <source>
        <dbReference type="ARBA" id="ARBA00022475"/>
    </source>
</evidence>
<keyword evidence="8" id="KW-0547">Nucleotide-binding</keyword>
<feature type="transmembrane region" description="Helical" evidence="16">
    <location>
        <begin position="68"/>
        <end position="91"/>
    </location>
</feature>
<evidence type="ECO:0000313" key="19">
    <source>
        <dbReference type="EMBL" id="GAA2242244.1"/>
    </source>
</evidence>
<dbReference type="PRINTS" id="PR00344">
    <property type="entry name" value="BCTRLSENSOR"/>
</dbReference>
<feature type="compositionally biased region" description="Low complexity" evidence="15">
    <location>
        <begin position="695"/>
        <end position="708"/>
    </location>
</feature>
<evidence type="ECO:0000256" key="5">
    <source>
        <dbReference type="ARBA" id="ARBA00022553"/>
    </source>
</evidence>
<feature type="region of interest" description="Disordered" evidence="15">
    <location>
        <begin position="576"/>
        <end position="600"/>
    </location>
</feature>
<dbReference type="InterPro" id="IPR004358">
    <property type="entry name" value="Sig_transdc_His_kin-like_C"/>
</dbReference>
<dbReference type="InterPro" id="IPR036097">
    <property type="entry name" value="HisK_dim/P_sf"/>
</dbReference>
<keyword evidence="20" id="KW-1185">Reference proteome</keyword>
<feature type="domain" description="HAMP" evidence="18">
    <location>
        <begin position="285"/>
        <end position="337"/>
    </location>
</feature>